<comment type="caution">
    <text evidence="1">The sequence shown here is derived from an EMBL/GenBank/DDBJ whole genome shotgun (WGS) entry which is preliminary data.</text>
</comment>
<name>A0A9P7A3S7_9AGAM</name>
<organism evidence="1 2">
    <name type="scientific">Suillus placidus</name>
    <dbReference type="NCBI Taxonomy" id="48579"/>
    <lineage>
        <taxon>Eukaryota</taxon>
        <taxon>Fungi</taxon>
        <taxon>Dikarya</taxon>
        <taxon>Basidiomycota</taxon>
        <taxon>Agaricomycotina</taxon>
        <taxon>Agaricomycetes</taxon>
        <taxon>Agaricomycetidae</taxon>
        <taxon>Boletales</taxon>
        <taxon>Suillineae</taxon>
        <taxon>Suillaceae</taxon>
        <taxon>Suillus</taxon>
    </lineage>
</organism>
<reference evidence="1" key="1">
    <citation type="journal article" date="2020" name="New Phytol.">
        <title>Comparative genomics reveals dynamic genome evolution in host specialist ectomycorrhizal fungi.</title>
        <authorList>
            <person name="Lofgren L.A."/>
            <person name="Nguyen N.H."/>
            <person name="Vilgalys R."/>
            <person name="Ruytinx J."/>
            <person name="Liao H.L."/>
            <person name="Branco S."/>
            <person name="Kuo A."/>
            <person name="LaButti K."/>
            <person name="Lipzen A."/>
            <person name="Andreopoulos W."/>
            <person name="Pangilinan J."/>
            <person name="Riley R."/>
            <person name="Hundley H."/>
            <person name="Na H."/>
            <person name="Barry K."/>
            <person name="Grigoriev I.V."/>
            <person name="Stajich J.E."/>
            <person name="Kennedy P.G."/>
        </authorList>
    </citation>
    <scope>NUCLEOTIDE SEQUENCE</scope>
    <source>
        <strain evidence="1">DOB743</strain>
    </source>
</reference>
<evidence type="ECO:0000313" key="2">
    <source>
        <dbReference type="Proteomes" id="UP000714275"/>
    </source>
</evidence>
<evidence type="ECO:0000313" key="1">
    <source>
        <dbReference type="EMBL" id="KAG1781822.1"/>
    </source>
</evidence>
<protein>
    <submittedName>
        <fullName evidence="1">Uncharacterized protein</fullName>
    </submittedName>
</protein>
<dbReference type="EMBL" id="JABBWD010000004">
    <property type="protein sequence ID" value="KAG1781822.1"/>
    <property type="molecule type" value="Genomic_DNA"/>
</dbReference>
<keyword evidence="2" id="KW-1185">Reference proteome</keyword>
<dbReference type="AlphaFoldDB" id="A0A9P7A3S7"/>
<proteinExistence type="predicted"/>
<gene>
    <name evidence="1" type="ORF">EV702DRAFT_487685</name>
</gene>
<dbReference type="Proteomes" id="UP000714275">
    <property type="component" value="Unassembled WGS sequence"/>
</dbReference>
<dbReference type="OrthoDB" id="2682900at2759"/>
<sequence length="261" mass="29845">MPSYKFQRTSLKIVVTETKAKEVHLDSSKIPKTFGGSPEFNLQEALHRNIPVSKSGRTLQEILSLSCNDLKTYIIDKVRPGVWGQSMTVKYHHNSQTKTPEDHLKETQSLKIGLEDLLAEVQTLKAEQEAQKAEWEAQRDTMEKWQAANDVFQSLGEIAWSEMSAERKNQLRLMDNINDFTELFYHYRTSAPAKAAYMSIDADIHRSVEAAIKLKREVQGDQSQVAHPNISMARLQSALDELDIKDKHLRTRLISMLHTKV</sequence>
<accession>A0A9P7A3S7</accession>